<feature type="region of interest" description="Disordered" evidence="1">
    <location>
        <begin position="44"/>
        <end position="74"/>
    </location>
</feature>
<evidence type="ECO:0000313" key="3">
    <source>
        <dbReference type="Proteomes" id="UP001058974"/>
    </source>
</evidence>
<reference evidence="2 3" key="1">
    <citation type="journal article" date="2022" name="Nat. Genet.">
        <title>Improved pea reference genome and pan-genome highlight genomic features and evolutionary characteristics.</title>
        <authorList>
            <person name="Yang T."/>
            <person name="Liu R."/>
            <person name="Luo Y."/>
            <person name="Hu S."/>
            <person name="Wang D."/>
            <person name="Wang C."/>
            <person name="Pandey M.K."/>
            <person name="Ge S."/>
            <person name="Xu Q."/>
            <person name="Li N."/>
            <person name="Li G."/>
            <person name="Huang Y."/>
            <person name="Saxena R.K."/>
            <person name="Ji Y."/>
            <person name="Li M."/>
            <person name="Yan X."/>
            <person name="He Y."/>
            <person name="Liu Y."/>
            <person name="Wang X."/>
            <person name="Xiang C."/>
            <person name="Varshney R.K."/>
            <person name="Ding H."/>
            <person name="Gao S."/>
            <person name="Zong X."/>
        </authorList>
    </citation>
    <scope>NUCLEOTIDE SEQUENCE [LARGE SCALE GENOMIC DNA]</scope>
    <source>
        <strain evidence="2 3">cv. Zhongwan 6</strain>
    </source>
</reference>
<protein>
    <submittedName>
        <fullName evidence="2">Uncharacterized protein</fullName>
    </submittedName>
</protein>
<name>A0A9D4YI90_PEA</name>
<dbReference type="Gramene" id="Psat02G0499100-T1">
    <property type="protein sequence ID" value="KAI5439422.1"/>
    <property type="gene ID" value="KIW84_024991"/>
</dbReference>
<dbReference type="Proteomes" id="UP001058974">
    <property type="component" value="Chromosome 2"/>
</dbReference>
<feature type="compositionally biased region" description="Low complexity" evidence="1">
    <location>
        <begin position="46"/>
        <end position="56"/>
    </location>
</feature>
<sequence>MNDSTQMSNSSPLLGSHRYATQTIPIRTSLTPLPLPNGQSLISPAVPTTTQQPVTTEQSHVPLPEPEPVNNAEPLHNRYSTRVSHPPSYLADCHCYNTTHHSPNSLNTKPEPSNVAYPLSSVLSYDHCSPSYKHYWLSISSHVEVKTFNQANKHDCWKKEMDAELIALEENHTWQYNI</sequence>
<dbReference type="AlphaFoldDB" id="A0A9D4YI90"/>
<keyword evidence="3" id="KW-1185">Reference proteome</keyword>
<gene>
    <name evidence="2" type="ORF">KIW84_024991</name>
</gene>
<proteinExistence type="predicted"/>
<comment type="caution">
    <text evidence="2">The sequence shown here is derived from an EMBL/GenBank/DDBJ whole genome shotgun (WGS) entry which is preliminary data.</text>
</comment>
<evidence type="ECO:0000256" key="1">
    <source>
        <dbReference type="SAM" id="MobiDB-lite"/>
    </source>
</evidence>
<organism evidence="2 3">
    <name type="scientific">Pisum sativum</name>
    <name type="common">Garden pea</name>
    <name type="synonym">Lathyrus oleraceus</name>
    <dbReference type="NCBI Taxonomy" id="3888"/>
    <lineage>
        <taxon>Eukaryota</taxon>
        <taxon>Viridiplantae</taxon>
        <taxon>Streptophyta</taxon>
        <taxon>Embryophyta</taxon>
        <taxon>Tracheophyta</taxon>
        <taxon>Spermatophyta</taxon>
        <taxon>Magnoliopsida</taxon>
        <taxon>eudicotyledons</taxon>
        <taxon>Gunneridae</taxon>
        <taxon>Pentapetalae</taxon>
        <taxon>rosids</taxon>
        <taxon>fabids</taxon>
        <taxon>Fabales</taxon>
        <taxon>Fabaceae</taxon>
        <taxon>Papilionoideae</taxon>
        <taxon>50 kb inversion clade</taxon>
        <taxon>NPAAA clade</taxon>
        <taxon>Hologalegina</taxon>
        <taxon>IRL clade</taxon>
        <taxon>Fabeae</taxon>
        <taxon>Lathyrus</taxon>
    </lineage>
</organism>
<dbReference type="EMBL" id="JAMSHJ010000002">
    <property type="protein sequence ID" value="KAI5439422.1"/>
    <property type="molecule type" value="Genomic_DNA"/>
</dbReference>
<accession>A0A9D4YI90</accession>
<evidence type="ECO:0000313" key="2">
    <source>
        <dbReference type="EMBL" id="KAI5439422.1"/>
    </source>
</evidence>